<evidence type="ECO:0000256" key="2">
    <source>
        <dbReference type="ARBA" id="ARBA00008954"/>
    </source>
</evidence>
<evidence type="ECO:0000313" key="6">
    <source>
        <dbReference type="Proteomes" id="UP000277212"/>
    </source>
</evidence>
<proteinExistence type="inferred from homology"/>
<evidence type="ECO:0000256" key="1">
    <source>
        <dbReference type="ARBA" id="ARBA00001933"/>
    </source>
</evidence>
<dbReference type="Gene3D" id="3.90.1150.10">
    <property type="entry name" value="Aspartate Aminotransferase, domain 1"/>
    <property type="match status" value="1"/>
</dbReference>
<dbReference type="PANTHER" id="PTHR43094:SF1">
    <property type="entry name" value="AMINOTRANSFERASE CLASS-III"/>
    <property type="match status" value="1"/>
</dbReference>
<dbReference type="Pfam" id="PF00202">
    <property type="entry name" value="Aminotran_3"/>
    <property type="match status" value="1"/>
</dbReference>
<comment type="similarity">
    <text evidence="2 4">Belongs to the class-III pyridoxal-phosphate-dependent aminotransferase family.</text>
</comment>
<dbReference type="InterPro" id="IPR005814">
    <property type="entry name" value="Aminotrans_3"/>
</dbReference>
<keyword evidence="3 4" id="KW-0663">Pyridoxal phosphate</keyword>
<keyword evidence="6" id="KW-1185">Reference proteome</keyword>
<dbReference type="InterPro" id="IPR015421">
    <property type="entry name" value="PyrdxlP-dep_Trfase_major"/>
</dbReference>
<comment type="caution">
    <text evidence="5">The sequence shown here is derived from an EMBL/GenBank/DDBJ whole genome shotgun (WGS) entry which is preliminary data.</text>
</comment>
<evidence type="ECO:0000313" key="5">
    <source>
        <dbReference type="EMBL" id="RMJ15199.1"/>
    </source>
</evidence>
<dbReference type="AlphaFoldDB" id="A0A3M2SCI6"/>
<dbReference type="InterPro" id="IPR015422">
    <property type="entry name" value="PyrdxlP-dep_Trfase_small"/>
</dbReference>
<reference evidence="5 6" key="1">
    <citation type="submission" date="2017-06" db="EMBL/GenBank/DDBJ databases">
        <title>Comparative genomic analysis of Ambrosia Fusariam Clade fungi.</title>
        <authorList>
            <person name="Stajich J.E."/>
            <person name="Carrillo J."/>
            <person name="Kijimoto T."/>
            <person name="Eskalen A."/>
            <person name="O'Donnell K."/>
            <person name="Kasson M."/>
        </authorList>
    </citation>
    <scope>NUCLEOTIDE SEQUENCE [LARGE SCALE GENOMIC DNA]</scope>
    <source>
        <strain evidence="5">UCR3666</strain>
    </source>
</reference>
<dbReference type="CDD" id="cd00610">
    <property type="entry name" value="OAT_like"/>
    <property type="match status" value="1"/>
</dbReference>
<accession>A0A3M2SCI6</accession>
<comment type="cofactor">
    <cofactor evidence="1">
        <name>pyridoxal 5'-phosphate</name>
        <dbReference type="ChEBI" id="CHEBI:597326"/>
    </cofactor>
</comment>
<dbReference type="NCBIfam" id="NF005685">
    <property type="entry name" value="PRK07483.1"/>
    <property type="match status" value="1"/>
</dbReference>
<dbReference type="OrthoDB" id="5419315at2759"/>
<organism evidence="5 6">
    <name type="scientific">Fusarium kuroshium</name>
    <dbReference type="NCBI Taxonomy" id="2010991"/>
    <lineage>
        <taxon>Eukaryota</taxon>
        <taxon>Fungi</taxon>
        <taxon>Dikarya</taxon>
        <taxon>Ascomycota</taxon>
        <taxon>Pezizomycotina</taxon>
        <taxon>Sordariomycetes</taxon>
        <taxon>Hypocreomycetidae</taxon>
        <taxon>Hypocreales</taxon>
        <taxon>Nectriaceae</taxon>
        <taxon>Fusarium</taxon>
        <taxon>Fusarium solani species complex</taxon>
    </lineage>
</organism>
<dbReference type="Proteomes" id="UP000277212">
    <property type="component" value="Unassembled WGS sequence"/>
</dbReference>
<dbReference type="GO" id="GO:0030170">
    <property type="term" value="F:pyridoxal phosphate binding"/>
    <property type="evidence" value="ECO:0007669"/>
    <property type="project" value="InterPro"/>
</dbReference>
<dbReference type="InterPro" id="IPR015424">
    <property type="entry name" value="PyrdxlP-dep_Trfase"/>
</dbReference>
<gene>
    <name evidence="5" type="ORF">CDV36_005098</name>
</gene>
<dbReference type="EMBL" id="NKUJ01000069">
    <property type="protein sequence ID" value="RMJ15199.1"/>
    <property type="molecule type" value="Genomic_DNA"/>
</dbReference>
<dbReference type="GO" id="GO:0005829">
    <property type="term" value="C:cytosol"/>
    <property type="evidence" value="ECO:0007669"/>
    <property type="project" value="TreeGrafter"/>
</dbReference>
<evidence type="ECO:0008006" key="7">
    <source>
        <dbReference type="Google" id="ProtNLM"/>
    </source>
</evidence>
<name>A0A3M2SCI6_9HYPO</name>
<evidence type="ECO:0000256" key="4">
    <source>
        <dbReference type="RuleBase" id="RU003560"/>
    </source>
</evidence>
<dbReference type="FunFam" id="3.40.640.10:FF:000004">
    <property type="entry name" value="Acetylornithine aminotransferase"/>
    <property type="match status" value="1"/>
</dbReference>
<sequence length="477" mass="51726">MWSISRQRATNTITTCVLQNTKTNYPQILRASVSTLHAKINSPPPRIVKSQGVWLETQEGHRILDGSSGASVVSIGHNDPRVKKAIAAQLDKVAYCYNPFFTTEAAEDISRFLTDSTNGAMSKVFIVSSGTEAVEAALKIARQYFTELPTPQPSRTKFIARRQSYHGNTLGSLAAGGHKSRRGIYEPILSTSFSHVSPCYPYREMKEGETDQQYVARLAKELDDEFKRVGPDTVCAFIAETVSGTSLGCMPAVPGYFKAMKEVCDRYGALLILDEVMSGMGRVGTLHAWEQEGVVPDLQTIAKGLGAGYMPVGALLVGNKVADALEKGSGSFMHSQTYQGHPVACAAAYAVQSVVKEDNLLQNCQKMGELLGKSLKERIGGHKNVGDVRGRGLYWGLEFVCDKKTKESFPLKEGIAMKVHKTGLDPKYGVSLIPATGNVDGVQGDMVVISPPFTITKEEIELLVDKVEKVVTSVLGA</sequence>
<dbReference type="STRING" id="2010991.A0A3M2SCI6"/>
<dbReference type="SUPFAM" id="SSF53383">
    <property type="entry name" value="PLP-dependent transferases"/>
    <property type="match status" value="1"/>
</dbReference>
<dbReference type="PANTHER" id="PTHR43094">
    <property type="entry name" value="AMINOTRANSFERASE"/>
    <property type="match status" value="1"/>
</dbReference>
<dbReference type="GO" id="GO:0008483">
    <property type="term" value="F:transaminase activity"/>
    <property type="evidence" value="ECO:0007669"/>
    <property type="project" value="InterPro"/>
</dbReference>
<dbReference type="Gene3D" id="3.40.640.10">
    <property type="entry name" value="Type I PLP-dependent aspartate aminotransferase-like (Major domain)"/>
    <property type="match status" value="1"/>
</dbReference>
<protein>
    <recommendedName>
        <fullName evidence="7">Aminotransferase</fullName>
    </recommendedName>
</protein>
<evidence type="ECO:0000256" key="3">
    <source>
        <dbReference type="ARBA" id="ARBA00022898"/>
    </source>
</evidence>